<feature type="domain" description="SRP9" evidence="10">
    <location>
        <begin position="4"/>
        <end position="73"/>
    </location>
</feature>
<dbReference type="Pfam" id="PF05486">
    <property type="entry name" value="SRP9-21"/>
    <property type="match status" value="1"/>
</dbReference>
<keyword evidence="4 9" id="KW-0963">Cytoplasm</keyword>
<name>A0A9J6GBN3_HAELO</name>
<evidence type="ECO:0000256" key="3">
    <source>
        <dbReference type="ARBA" id="ARBA00020414"/>
    </source>
</evidence>
<proteinExistence type="inferred from homology"/>
<dbReference type="GO" id="GO:0005786">
    <property type="term" value="C:signal recognition particle, endoplasmic reticulum targeting"/>
    <property type="evidence" value="ECO:0007669"/>
    <property type="project" value="UniProtKB-KW"/>
</dbReference>
<dbReference type="VEuPathDB" id="VectorBase:HLOH_064690"/>
<dbReference type="GO" id="GO:0045900">
    <property type="term" value="P:negative regulation of translational elongation"/>
    <property type="evidence" value="ECO:0007669"/>
    <property type="project" value="InterPro"/>
</dbReference>
<keyword evidence="12" id="KW-1185">Reference proteome</keyword>
<dbReference type="Gene3D" id="3.30.720.10">
    <property type="entry name" value="Signal recognition particle alu RNA binding heterodimer, srp9/1"/>
    <property type="match status" value="1"/>
</dbReference>
<evidence type="ECO:0000256" key="7">
    <source>
        <dbReference type="ARBA" id="ARBA00023274"/>
    </source>
</evidence>
<dbReference type="InterPro" id="IPR039914">
    <property type="entry name" value="SRP9-like"/>
</dbReference>
<keyword evidence="7 9" id="KW-0687">Ribonucleoprotein</keyword>
<evidence type="ECO:0000313" key="11">
    <source>
        <dbReference type="EMBL" id="KAH9375790.1"/>
    </source>
</evidence>
<dbReference type="Proteomes" id="UP000821853">
    <property type="component" value="Chromosome 5"/>
</dbReference>
<dbReference type="OrthoDB" id="360923at2759"/>
<dbReference type="GO" id="GO:0005829">
    <property type="term" value="C:cytosol"/>
    <property type="evidence" value="ECO:0007669"/>
    <property type="project" value="UniProtKB-ARBA"/>
</dbReference>
<comment type="caution">
    <text evidence="11">The sequence shown here is derived from an EMBL/GenBank/DDBJ whole genome shotgun (WGS) entry which is preliminary data.</text>
</comment>
<dbReference type="InterPro" id="IPR039432">
    <property type="entry name" value="SRP9_dom"/>
</dbReference>
<dbReference type="PIRSF" id="PIRSF017029">
    <property type="entry name" value="Signal_recog_particle_SRP9"/>
    <property type="match status" value="1"/>
</dbReference>
<comment type="similarity">
    <text evidence="2 9">Belongs to the SRP9 family.</text>
</comment>
<dbReference type="EMBL" id="JABSTR010000007">
    <property type="protein sequence ID" value="KAH9375790.1"/>
    <property type="molecule type" value="Genomic_DNA"/>
</dbReference>
<dbReference type="FunFam" id="3.30.720.10:FF:000001">
    <property type="entry name" value="Signal recognition particle 9 kDa protein"/>
    <property type="match status" value="1"/>
</dbReference>
<organism evidence="11 12">
    <name type="scientific">Haemaphysalis longicornis</name>
    <name type="common">Bush tick</name>
    <dbReference type="NCBI Taxonomy" id="44386"/>
    <lineage>
        <taxon>Eukaryota</taxon>
        <taxon>Metazoa</taxon>
        <taxon>Ecdysozoa</taxon>
        <taxon>Arthropoda</taxon>
        <taxon>Chelicerata</taxon>
        <taxon>Arachnida</taxon>
        <taxon>Acari</taxon>
        <taxon>Parasitiformes</taxon>
        <taxon>Ixodida</taxon>
        <taxon>Ixodoidea</taxon>
        <taxon>Ixodidae</taxon>
        <taxon>Haemaphysalinae</taxon>
        <taxon>Haemaphysalis</taxon>
    </lineage>
</organism>
<comment type="subcellular location">
    <subcellularLocation>
        <location evidence="1 9">Cytoplasm</location>
    </subcellularLocation>
</comment>
<protein>
    <recommendedName>
        <fullName evidence="3 9">Signal recognition particle 9 kDa protein</fullName>
        <shortName evidence="9">SRP9</shortName>
    </recommendedName>
</protein>
<accession>A0A9J6GBN3</accession>
<dbReference type="InterPro" id="IPR008832">
    <property type="entry name" value="SRP9"/>
</dbReference>
<comment type="function">
    <text evidence="8 9">Component of the signal recognition particle (SRP) complex, a ribonucleoprotein complex that mediates the cotranslational targeting of secretory and membrane proteins to the endoplasmic reticulum (ER). SRP9 together with SRP14 and the Alu portion of the SRP RNA, constitutes the elongation arrest domain of SRP. The complex of SRP9 and SRP14 is required for SRP RNA binding.</text>
</comment>
<keyword evidence="6 9" id="KW-0733">Signal recognition particle</keyword>
<evidence type="ECO:0000256" key="4">
    <source>
        <dbReference type="ARBA" id="ARBA00022490"/>
    </source>
</evidence>
<evidence type="ECO:0000256" key="9">
    <source>
        <dbReference type="PIRNR" id="PIRNR017029"/>
    </source>
</evidence>
<dbReference type="SUPFAM" id="SSF54762">
    <property type="entry name" value="Signal recognition particle alu RNA binding heterodimer, SRP9/14"/>
    <property type="match status" value="1"/>
</dbReference>
<keyword evidence="5 9" id="KW-0694">RNA-binding</keyword>
<gene>
    <name evidence="11" type="ORF">HPB48_011233</name>
</gene>
<evidence type="ECO:0000256" key="1">
    <source>
        <dbReference type="ARBA" id="ARBA00004496"/>
    </source>
</evidence>
<evidence type="ECO:0000256" key="2">
    <source>
        <dbReference type="ARBA" id="ARBA00009193"/>
    </source>
</evidence>
<dbReference type="GO" id="GO:0006614">
    <property type="term" value="P:SRP-dependent cotranslational protein targeting to membrane"/>
    <property type="evidence" value="ECO:0007669"/>
    <property type="project" value="InterPro"/>
</dbReference>
<evidence type="ECO:0000259" key="10">
    <source>
        <dbReference type="Pfam" id="PF05486"/>
    </source>
</evidence>
<dbReference type="InterPro" id="IPR009018">
    <property type="entry name" value="Signal_recog_particle_SRP9/14"/>
</dbReference>
<sequence>MPVVTSWDEFSKAAERLYLADPMKVRFTVKYRHCDGKLQVKVTDNQTCLQYLTEHTQDVKRIEKLTNLLMRHMASNKER</sequence>
<dbReference type="AlphaFoldDB" id="A0A9J6GBN3"/>
<evidence type="ECO:0000313" key="12">
    <source>
        <dbReference type="Proteomes" id="UP000821853"/>
    </source>
</evidence>
<reference evidence="11 12" key="1">
    <citation type="journal article" date="2020" name="Cell">
        <title>Large-Scale Comparative Analyses of Tick Genomes Elucidate Their Genetic Diversity and Vector Capacities.</title>
        <authorList>
            <consortium name="Tick Genome and Microbiome Consortium (TIGMIC)"/>
            <person name="Jia N."/>
            <person name="Wang J."/>
            <person name="Shi W."/>
            <person name="Du L."/>
            <person name="Sun Y."/>
            <person name="Zhan W."/>
            <person name="Jiang J.F."/>
            <person name="Wang Q."/>
            <person name="Zhang B."/>
            <person name="Ji P."/>
            <person name="Bell-Sakyi L."/>
            <person name="Cui X.M."/>
            <person name="Yuan T.T."/>
            <person name="Jiang B.G."/>
            <person name="Yang W.F."/>
            <person name="Lam T.T."/>
            <person name="Chang Q.C."/>
            <person name="Ding S.J."/>
            <person name="Wang X.J."/>
            <person name="Zhu J.G."/>
            <person name="Ruan X.D."/>
            <person name="Zhao L."/>
            <person name="Wei J.T."/>
            <person name="Ye R.Z."/>
            <person name="Que T.C."/>
            <person name="Du C.H."/>
            <person name="Zhou Y.H."/>
            <person name="Cheng J.X."/>
            <person name="Dai P.F."/>
            <person name="Guo W.B."/>
            <person name="Han X.H."/>
            <person name="Huang E.J."/>
            <person name="Li L.F."/>
            <person name="Wei W."/>
            <person name="Gao Y.C."/>
            <person name="Liu J.Z."/>
            <person name="Shao H.Z."/>
            <person name="Wang X."/>
            <person name="Wang C.C."/>
            <person name="Yang T.C."/>
            <person name="Huo Q.B."/>
            <person name="Li W."/>
            <person name="Chen H.Y."/>
            <person name="Chen S.E."/>
            <person name="Zhou L.G."/>
            <person name="Ni X.B."/>
            <person name="Tian J.H."/>
            <person name="Sheng Y."/>
            <person name="Liu T."/>
            <person name="Pan Y.S."/>
            <person name="Xia L.Y."/>
            <person name="Li J."/>
            <person name="Zhao F."/>
            <person name="Cao W.C."/>
        </authorList>
    </citation>
    <scope>NUCLEOTIDE SEQUENCE [LARGE SCALE GENOMIC DNA]</scope>
    <source>
        <strain evidence="11">HaeL-2018</strain>
    </source>
</reference>
<dbReference type="GO" id="GO:0008312">
    <property type="term" value="F:7S RNA binding"/>
    <property type="evidence" value="ECO:0007669"/>
    <property type="project" value="InterPro"/>
</dbReference>
<dbReference type="PANTHER" id="PTHR12834">
    <property type="entry name" value="SIGNAL RECOGNITION PARTICLE 9 KDA PROTEIN"/>
    <property type="match status" value="1"/>
</dbReference>
<evidence type="ECO:0000256" key="5">
    <source>
        <dbReference type="ARBA" id="ARBA00022884"/>
    </source>
</evidence>
<evidence type="ECO:0000256" key="8">
    <source>
        <dbReference type="ARBA" id="ARBA00045462"/>
    </source>
</evidence>
<dbReference type="PANTHER" id="PTHR12834:SF12">
    <property type="entry name" value="SIGNAL RECOGNITION PARTICLE 9 KDA PROTEIN"/>
    <property type="match status" value="1"/>
</dbReference>
<dbReference type="OMA" id="DPMKVRF"/>
<evidence type="ECO:0000256" key="6">
    <source>
        <dbReference type="ARBA" id="ARBA00023135"/>
    </source>
</evidence>